<feature type="domain" description="RING-type" evidence="5">
    <location>
        <begin position="15"/>
        <end position="58"/>
    </location>
</feature>
<dbReference type="SMART" id="SM00336">
    <property type="entry name" value="BBOX"/>
    <property type="match status" value="1"/>
</dbReference>
<keyword evidence="8" id="KW-1185">Reference proteome</keyword>
<dbReference type="SMART" id="SM00184">
    <property type="entry name" value="RING"/>
    <property type="match status" value="1"/>
</dbReference>
<dbReference type="InterPro" id="IPR017907">
    <property type="entry name" value="Znf_RING_CS"/>
</dbReference>
<dbReference type="EMBL" id="BEZZ01007647">
    <property type="protein sequence ID" value="GCC16356.1"/>
    <property type="molecule type" value="Genomic_DNA"/>
</dbReference>
<dbReference type="PROSITE" id="PS00518">
    <property type="entry name" value="ZF_RING_1"/>
    <property type="match status" value="1"/>
</dbReference>
<keyword evidence="1" id="KW-0479">Metal-binding</keyword>
<proteinExistence type="predicted"/>
<evidence type="ECO:0000259" key="6">
    <source>
        <dbReference type="PROSITE" id="PS50119"/>
    </source>
</evidence>
<dbReference type="OMA" id="GHRDHET"/>
<dbReference type="SUPFAM" id="SSF57850">
    <property type="entry name" value="RING/U-box"/>
    <property type="match status" value="1"/>
</dbReference>
<keyword evidence="2 4" id="KW-0863">Zinc-finger</keyword>
<feature type="non-terminal residue" evidence="7">
    <location>
        <position position="267"/>
    </location>
</feature>
<dbReference type="PROSITE" id="PS50089">
    <property type="entry name" value="ZF_RING_2"/>
    <property type="match status" value="1"/>
</dbReference>
<gene>
    <name evidence="7" type="ORF">chiPu_0022419</name>
</gene>
<dbReference type="PANTHER" id="PTHR25465">
    <property type="entry name" value="B-BOX DOMAIN CONTAINING"/>
    <property type="match status" value="1"/>
</dbReference>
<evidence type="ECO:0000313" key="8">
    <source>
        <dbReference type="Proteomes" id="UP000287033"/>
    </source>
</evidence>
<dbReference type="AlphaFoldDB" id="A0A401RE54"/>
<reference evidence="7 8" key="1">
    <citation type="journal article" date="2018" name="Nat. Ecol. Evol.">
        <title>Shark genomes provide insights into elasmobranch evolution and the origin of vertebrates.</title>
        <authorList>
            <person name="Hara Y"/>
            <person name="Yamaguchi K"/>
            <person name="Onimaru K"/>
            <person name="Kadota M"/>
            <person name="Koyanagi M"/>
            <person name="Keeley SD"/>
            <person name="Tatsumi K"/>
            <person name="Tanaka K"/>
            <person name="Motone F"/>
            <person name="Kageyama Y"/>
            <person name="Nozu R"/>
            <person name="Adachi N"/>
            <person name="Nishimura O"/>
            <person name="Nakagawa R"/>
            <person name="Tanegashima C"/>
            <person name="Kiyatake I"/>
            <person name="Matsumoto R"/>
            <person name="Murakumo K"/>
            <person name="Nishida K"/>
            <person name="Terakita A"/>
            <person name="Kuratani S"/>
            <person name="Sato K"/>
            <person name="Hyodo S Kuraku.S."/>
        </authorList>
    </citation>
    <scope>NUCLEOTIDE SEQUENCE [LARGE SCALE GENOMIC DNA]</scope>
</reference>
<sequence length="267" mass="29974">MSSHGNVLSEESLSCPVCLELFKNPVTIPCGHNFCMDCISSCWDEDTDSDSCKCPECRQDFSPRPPLAKNFVLCKIVDRLLKVPEDSSPESVAAPGDIPCDFCTDSKLRAVKSCVVCMASFCQLHLRSHYEDTVFRHHQLDDQLQDFGKRRCSEHGRPLEFYCRTNQSCLCSVCAIKGHRDHETVTVEEEVTNIKNHIEERQVEIERDRQVTLGEMGKLRHSVELFDVAHSPAQSQGSAADLGIYCDLSEKVLGLVTHPCPAAEQRE</sequence>
<evidence type="ECO:0008006" key="9">
    <source>
        <dbReference type="Google" id="ProtNLM"/>
    </source>
</evidence>
<keyword evidence="3" id="KW-0862">Zinc</keyword>
<dbReference type="InterPro" id="IPR000315">
    <property type="entry name" value="Znf_B-box"/>
</dbReference>
<evidence type="ECO:0000256" key="2">
    <source>
        <dbReference type="ARBA" id="ARBA00022771"/>
    </source>
</evidence>
<feature type="domain" description="B box-type" evidence="6">
    <location>
        <begin position="147"/>
        <end position="187"/>
    </location>
</feature>
<dbReference type="PANTHER" id="PTHR25465:SF14">
    <property type="entry name" value="E3 UBIQUITIN-PROTEIN LIGASE TRIM65"/>
    <property type="match status" value="1"/>
</dbReference>
<evidence type="ECO:0000256" key="3">
    <source>
        <dbReference type="ARBA" id="ARBA00022833"/>
    </source>
</evidence>
<dbReference type="Gene3D" id="3.30.40.10">
    <property type="entry name" value="Zinc/RING finger domain, C3HC4 (zinc finger)"/>
    <property type="match status" value="1"/>
</dbReference>
<accession>A0A401RE54</accession>
<evidence type="ECO:0000313" key="7">
    <source>
        <dbReference type="EMBL" id="GCC16356.1"/>
    </source>
</evidence>
<dbReference type="STRING" id="137246.A0A401RE54"/>
<dbReference type="Pfam" id="PF00643">
    <property type="entry name" value="zf-B_box"/>
    <property type="match status" value="1"/>
</dbReference>
<evidence type="ECO:0000256" key="4">
    <source>
        <dbReference type="PROSITE-ProRule" id="PRU00024"/>
    </source>
</evidence>
<dbReference type="InterPro" id="IPR051051">
    <property type="entry name" value="E3_ubiq-ligase_TRIM/RNF"/>
</dbReference>
<name>A0A401RE54_CHIPU</name>
<dbReference type="Pfam" id="PF15227">
    <property type="entry name" value="zf-C3HC4_4"/>
    <property type="match status" value="1"/>
</dbReference>
<dbReference type="SUPFAM" id="SSF57845">
    <property type="entry name" value="B-box zinc-binding domain"/>
    <property type="match status" value="1"/>
</dbReference>
<evidence type="ECO:0000256" key="1">
    <source>
        <dbReference type="ARBA" id="ARBA00022723"/>
    </source>
</evidence>
<dbReference type="Gene3D" id="4.10.830.40">
    <property type="match status" value="1"/>
</dbReference>
<comment type="caution">
    <text evidence="7">The sequence shown here is derived from an EMBL/GenBank/DDBJ whole genome shotgun (WGS) entry which is preliminary data.</text>
</comment>
<dbReference type="Gene3D" id="3.30.160.60">
    <property type="entry name" value="Classic Zinc Finger"/>
    <property type="match status" value="1"/>
</dbReference>
<dbReference type="Proteomes" id="UP000287033">
    <property type="component" value="Unassembled WGS sequence"/>
</dbReference>
<dbReference type="GO" id="GO:0008270">
    <property type="term" value="F:zinc ion binding"/>
    <property type="evidence" value="ECO:0007669"/>
    <property type="project" value="UniProtKB-KW"/>
</dbReference>
<dbReference type="InterPro" id="IPR001841">
    <property type="entry name" value="Znf_RING"/>
</dbReference>
<evidence type="ECO:0000259" key="5">
    <source>
        <dbReference type="PROSITE" id="PS50089"/>
    </source>
</evidence>
<dbReference type="OrthoDB" id="6105938at2759"/>
<dbReference type="CDD" id="cd19769">
    <property type="entry name" value="Bbox2_TRIM16-like"/>
    <property type="match status" value="1"/>
</dbReference>
<organism evidence="7 8">
    <name type="scientific">Chiloscyllium punctatum</name>
    <name type="common">Brownbanded bambooshark</name>
    <name type="synonym">Hemiscyllium punctatum</name>
    <dbReference type="NCBI Taxonomy" id="137246"/>
    <lineage>
        <taxon>Eukaryota</taxon>
        <taxon>Metazoa</taxon>
        <taxon>Chordata</taxon>
        <taxon>Craniata</taxon>
        <taxon>Vertebrata</taxon>
        <taxon>Chondrichthyes</taxon>
        <taxon>Elasmobranchii</taxon>
        <taxon>Galeomorphii</taxon>
        <taxon>Galeoidea</taxon>
        <taxon>Orectolobiformes</taxon>
        <taxon>Hemiscylliidae</taxon>
        <taxon>Chiloscyllium</taxon>
    </lineage>
</organism>
<dbReference type="PROSITE" id="PS50119">
    <property type="entry name" value="ZF_BBOX"/>
    <property type="match status" value="1"/>
</dbReference>
<protein>
    <recommendedName>
        <fullName evidence="9">RING-type domain-containing protein</fullName>
    </recommendedName>
</protein>
<dbReference type="InterPro" id="IPR013083">
    <property type="entry name" value="Znf_RING/FYVE/PHD"/>
</dbReference>